<organism evidence="2 3">
    <name type="scientific">Rhamnusium bicolor</name>
    <dbReference type="NCBI Taxonomy" id="1586634"/>
    <lineage>
        <taxon>Eukaryota</taxon>
        <taxon>Metazoa</taxon>
        <taxon>Ecdysozoa</taxon>
        <taxon>Arthropoda</taxon>
        <taxon>Hexapoda</taxon>
        <taxon>Insecta</taxon>
        <taxon>Pterygota</taxon>
        <taxon>Neoptera</taxon>
        <taxon>Endopterygota</taxon>
        <taxon>Coleoptera</taxon>
        <taxon>Polyphaga</taxon>
        <taxon>Cucujiformia</taxon>
        <taxon>Chrysomeloidea</taxon>
        <taxon>Cerambycidae</taxon>
        <taxon>Lepturinae</taxon>
        <taxon>Rhagiini</taxon>
        <taxon>Rhamnusium</taxon>
    </lineage>
</organism>
<dbReference type="PANTHER" id="PTHR46599:SF3">
    <property type="entry name" value="PIGGYBAC TRANSPOSABLE ELEMENT-DERIVED PROTEIN 4"/>
    <property type="match status" value="1"/>
</dbReference>
<dbReference type="Pfam" id="PF13843">
    <property type="entry name" value="DDE_Tnp_1_7"/>
    <property type="match status" value="1"/>
</dbReference>
<dbReference type="AlphaFoldDB" id="A0AAV8ZIB5"/>
<dbReference type="PANTHER" id="PTHR46599">
    <property type="entry name" value="PIGGYBAC TRANSPOSABLE ELEMENT-DERIVED PROTEIN 4"/>
    <property type="match status" value="1"/>
</dbReference>
<name>A0AAV8ZIB5_9CUCU</name>
<comment type="caution">
    <text evidence="2">The sequence shown here is derived from an EMBL/GenBank/DDBJ whole genome shotgun (WGS) entry which is preliminary data.</text>
</comment>
<gene>
    <name evidence="2" type="ORF">NQ314_005446</name>
</gene>
<accession>A0AAV8ZIB5</accession>
<dbReference type="InterPro" id="IPR029526">
    <property type="entry name" value="PGBD"/>
</dbReference>
<protein>
    <recommendedName>
        <fullName evidence="1">PiggyBac transposable element-derived protein domain-containing protein</fullName>
    </recommendedName>
</protein>
<evidence type="ECO:0000313" key="2">
    <source>
        <dbReference type="EMBL" id="KAJ8963694.1"/>
    </source>
</evidence>
<sequence>MKRNLEVQTFGLSMLGGIRTLLSRALMVYKGRCQANYPQFSLIVDEVIELIVSETNRFATHIMATQKLKKYARINKWEPTDREEIKKFLGLTLWMGLVRQSALPDYWSKFGIYRLDIPKSIMSRNRYDLLLHFSDNDMNQKGDRLANIQPLVEILLKKFQELLYPDEDIVVDETLVPWRGRLILRQYIPKKAHRSIKVEPYMSITSTLVTN</sequence>
<dbReference type="Proteomes" id="UP001162156">
    <property type="component" value="Unassembled WGS sequence"/>
</dbReference>
<keyword evidence="3" id="KW-1185">Reference proteome</keyword>
<proteinExistence type="predicted"/>
<evidence type="ECO:0000259" key="1">
    <source>
        <dbReference type="Pfam" id="PF13843"/>
    </source>
</evidence>
<dbReference type="EMBL" id="JANEYF010001515">
    <property type="protein sequence ID" value="KAJ8963694.1"/>
    <property type="molecule type" value="Genomic_DNA"/>
</dbReference>
<reference evidence="2" key="1">
    <citation type="journal article" date="2023" name="Insect Mol. Biol.">
        <title>Genome sequencing provides insights into the evolution of gene families encoding plant cell wall-degrading enzymes in longhorned beetles.</title>
        <authorList>
            <person name="Shin N.R."/>
            <person name="Okamura Y."/>
            <person name="Kirsch R."/>
            <person name="Pauchet Y."/>
        </authorList>
    </citation>
    <scope>NUCLEOTIDE SEQUENCE</scope>
    <source>
        <strain evidence="2">RBIC_L_NR</strain>
    </source>
</reference>
<feature type="domain" description="PiggyBac transposable element-derived protein" evidence="1">
    <location>
        <begin position="44"/>
        <end position="194"/>
    </location>
</feature>
<evidence type="ECO:0000313" key="3">
    <source>
        <dbReference type="Proteomes" id="UP001162156"/>
    </source>
</evidence>